<evidence type="ECO:0000313" key="8">
    <source>
        <dbReference type="EMBL" id="MBF0598332.1"/>
    </source>
</evidence>
<dbReference type="Pfam" id="PF07980">
    <property type="entry name" value="SusD_RagB"/>
    <property type="match status" value="1"/>
</dbReference>
<accession>A0A8J7FV20</accession>
<dbReference type="Gene3D" id="1.25.40.390">
    <property type="match status" value="1"/>
</dbReference>
<evidence type="ECO:0000259" key="7">
    <source>
        <dbReference type="Pfam" id="PF14322"/>
    </source>
</evidence>
<evidence type="ECO:0000256" key="2">
    <source>
        <dbReference type="ARBA" id="ARBA00006275"/>
    </source>
</evidence>
<dbReference type="InterPro" id="IPR011990">
    <property type="entry name" value="TPR-like_helical_dom_sf"/>
</dbReference>
<sequence>MKKYTLLFAVFLQLLFVGCEELIEVDLPTTQINTSIVYTDAATAKAALAHLYSSTRDDSFVNGGMYGIGFMTGIYTDELTSYLGDSHNLNAFYHNQILATNSAVSKLWDSSYKTIYAINIFIENMRNNSAISKEDQNTMIGEALFLRALHYYYLTIVFGDIPYATTTDYALNKSLNRTSITQVLRNNQHDLEEALILLKETYRNQEYIYPNQYAAKLLLARQFAEMKEWDHVQQEVNSIIQSPLYTLRNEPQEVFNKSYKGVIWQLNPDVSLKSTFEADLYNSTSFPPSSASLSPHIMEKFEATDLRKIQWIKTVSNPTSTYYLPFKYKNKNGENTTEYSNVMRIEEAYFLLAEAYIHQGNINAGIEFINQIRERSGLSKINTIRSKEEAIDWLLEEKEKEFFSEFGHRFIDLKRNNRLNQLQLIKPNWKSFHNVLPLPQKELLLNPNLNPQNEGY</sequence>
<evidence type="ECO:0000256" key="4">
    <source>
        <dbReference type="ARBA" id="ARBA00023136"/>
    </source>
</evidence>
<keyword evidence="9" id="KW-1185">Reference proteome</keyword>
<keyword evidence="4" id="KW-0472">Membrane</keyword>
<dbReference type="EMBL" id="JADGIK010000014">
    <property type="protein sequence ID" value="MBF0598332.1"/>
    <property type="molecule type" value="Genomic_DNA"/>
</dbReference>
<feature type="domain" description="SusD-like N-terminal" evidence="7">
    <location>
        <begin position="85"/>
        <end position="221"/>
    </location>
</feature>
<dbReference type="Proteomes" id="UP000608754">
    <property type="component" value="Unassembled WGS sequence"/>
</dbReference>
<comment type="subcellular location">
    <subcellularLocation>
        <location evidence="1">Cell outer membrane</location>
    </subcellularLocation>
</comment>
<comment type="caution">
    <text evidence="8">The sequence shown here is derived from an EMBL/GenBank/DDBJ whole genome shotgun (WGS) entry which is preliminary data.</text>
</comment>
<keyword evidence="3" id="KW-0732">Signal</keyword>
<protein>
    <submittedName>
        <fullName evidence="8">RagB/SusD family nutrient uptake outer membrane protein</fullName>
    </submittedName>
</protein>
<feature type="domain" description="RagB/SusD" evidence="6">
    <location>
        <begin position="317"/>
        <end position="456"/>
    </location>
</feature>
<dbReference type="Pfam" id="PF14322">
    <property type="entry name" value="SusD-like_3"/>
    <property type="match status" value="1"/>
</dbReference>
<proteinExistence type="inferred from homology"/>
<name>A0A8J7FV20_9FLAO</name>
<dbReference type="PROSITE" id="PS51257">
    <property type="entry name" value="PROKAR_LIPOPROTEIN"/>
    <property type="match status" value="1"/>
</dbReference>
<dbReference type="AlphaFoldDB" id="A0A8J7FV20"/>
<dbReference type="GO" id="GO:0009279">
    <property type="term" value="C:cell outer membrane"/>
    <property type="evidence" value="ECO:0007669"/>
    <property type="project" value="UniProtKB-SubCell"/>
</dbReference>
<evidence type="ECO:0000259" key="6">
    <source>
        <dbReference type="Pfam" id="PF07980"/>
    </source>
</evidence>
<dbReference type="RefSeq" id="WP_194183917.1">
    <property type="nucleotide sequence ID" value="NZ_JADGIK010000014.1"/>
</dbReference>
<gene>
    <name evidence="8" type="ORF">IM532_12915</name>
</gene>
<dbReference type="SUPFAM" id="SSF48452">
    <property type="entry name" value="TPR-like"/>
    <property type="match status" value="1"/>
</dbReference>
<keyword evidence="5" id="KW-0998">Cell outer membrane</keyword>
<reference evidence="8" key="1">
    <citation type="submission" date="2020-10" db="EMBL/GenBank/DDBJ databases">
        <authorList>
            <person name="Lu T."/>
            <person name="Wang Q."/>
            <person name="Han X."/>
        </authorList>
    </citation>
    <scope>NUCLEOTIDE SEQUENCE</scope>
    <source>
        <strain evidence="8">WQ 117</strain>
    </source>
</reference>
<organism evidence="8 9">
    <name type="scientific">Faecalibacter rhinopitheci</name>
    <dbReference type="NCBI Taxonomy" id="2779678"/>
    <lineage>
        <taxon>Bacteria</taxon>
        <taxon>Pseudomonadati</taxon>
        <taxon>Bacteroidota</taxon>
        <taxon>Flavobacteriia</taxon>
        <taxon>Flavobacteriales</taxon>
        <taxon>Weeksellaceae</taxon>
        <taxon>Faecalibacter</taxon>
    </lineage>
</organism>
<comment type="similarity">
    <text evidence="2">Belongs to the SusD family.</text>
</comment>
<evidence type="ECO:0000313" key="9">
    <source>
        <dbReference type="Proteomes" id="UP000608754"/>
    </source>
</evidence>
<evidence type="ECO:0000256" key="5">
    <source>
        <dbReference type="ARBA" id="ARBA00023237"/>
    </source>
</evidence>
<evidence type="ECO:0000256" key="1">
    <source>
        <dbReference type="ARBA" id="ARBA00004442"/>
    </source>
</evidence>
<dbReference type="InterPro" id="IPR033985">
    <property type="entry name" value="SusD-like_N"/>
</dbReference>
<evidence type="ECO:0000256" key="3">
    <source>
        <dbReference type="ARBA" id="ARBA00022729"/>
    </source>
</evidence>
<dbReference type="InterPro" id="IPR012944">
    <property type="entry name" value="SusD_RagB_dom"/>
</dbReference>